<dbReference type="InterPro" id="IPR050577">
    <property type="entry name" value="MAPR/NEUFC/NENF-like"/>
</dbReference>
<protein>
    <recommendedName>
        <fullName evidence="4">Cytochrome b5 heme-binding domain-containing protein</fullName>
    </recommendedName>
</protein>
<evidence type="ECO:0000256" key="1">
    <source>
        <dbReference type="ARBA" id="ARBA00038357"/>
    </source>
</evidence>
<proteinExistence type="inferred from homology"/>
<dbReference type="InParanoid" id="A0A7M7MD25"/>
<dbReference type="GO" id="GO:0016020">
    <property type="term" value="C:membrane"/>
    <property type="evidence" value="ECO:0007669"/>
    <property type="project" value="TreeGrafter"/>
</dbReference>
<dbReference type="Pfam" id="PF00173">
    <property type="entry name" value="Cyt-b5"/>
    <property type="match status" value="1"/>
</dbReference>
<sequence length="190" mass="21333">MDALWEVLTPVNVVLSIVIVVLTWKLFGPKREEPETAKTKPLPKMKRRDMTVEDLLNYNGDPAKNDGRILVAVNGTVFDVTRGKHFYGPGGPYHAFAGRDASRMLATFNVSTPDGPVKYDDLSDLKSSEMEQVKEWYLQFREKYDIVGKLLKPNEEATEYSDNDEPTDVSNTSPAKEPKEQAQLAKQGAK</sequence>
<evidence type="ECO:0000256" key="3">
    <source>
        <dbReference type="SAM" id="Phobius"/>
    </source>
</evidence>
<dbReference type="SMART" id="SM01117">
    <property type="entry name" value="Cyt-b5"/>
    <property type="match status" value="1"/>
</dbReference>
<dbReference type="OMA" id="WELQFRE"/>
<dbReference type="RefSeq" id="XP_022667451.1">
    <property type="nucleotide sequence ID" value="XM_022811716.1"/>
</dbReference>
<dbReference type="GO" id="GO:0005783">
    <property type="term" value="C:endoplasmic reticulum"/>
    <property type="evidence" value="ECO:0007669"/>
    <property type="project" value="TreeGrafter"/>
</dbReference>
<dbReference type="AlphaFoldDB" id="A0A7M7MD25"/>
<dbReference type="EnsemblMetazoa" id="XM_022811716">
    <property type="protein sequence ID" value="XP_022667451"/>
    <property type="gene ID" value="LOC111252982"/>
</dbReference>
<dbReference type="Gene3D" id="3.10.120.10">
    <property type="entry name" value="Cytochrome b5-like heme/steroid binding domain"/>
    <property type="match status" value="1"/>
</dbReference>
<accession>A0A7M7MD25</accession>
<dbReference type="KEGG" id="vde:111252982"/>
<comment type="similarity">
    <text evidence="1">Belongs to the cytochrome b5 family. MAPR subfamily.</text>
</comment>
<dbReference type="InterPro" id="IPR036400">
    <property type="entry name" value="Cyt_B5-like_heme/steroid_sf"/>
</dbReference>
<feature type="region of interest" description="Disordered" evidence="2">
    <location>
        <begin position="155"/>
        <end position="190"/>
    </location>
</feature>
<dbReference type="FunFam" id="3.10.120.10:FF:000003">
    <property type="entry name" value="membrane-associated progesterone receptor component 1"/>
    <property type="match status" value="1"/>
</dbReference>
<keyword evidence="6" id="KW-1185">Reference proteome</keyword>
<keyword evidence="3" id="KW-0472">Membrane</keyword>
<feature type="transmembrane region" description="Helical" evidence="3">
    <location>
        <begin position="7"/>
        <end position="27"/>
    </location>
</feature>
<name>A0A7M7MD25_VARDE</name>
<feature type="domain" description="Cytochrome b5 heme-binding" evidence="4">
    <location>
        <begin position="50"/>
        <end position="151"/>
    </location>
</feature>
<evidence type="ECO:0000313" key="6">
    <source>
        <dbReference type="Proteomes" id="UP000594260"/>
    </source>
</evidence>
<reference evidence="5" key="1">
    <citation type="submission" date="2021-01" db="UniProtKB">
        <authorList>
            <consortium name="EnsemblMetazoa"/>
        </authorList>
    </citation>
    <scope>IDENTIFICATION</scope>
</reference>
<dbReference type="Proteomes" id="UP000594260">
    <property type="component" value="Unplaced"/>
</dbReference>
<feature type="compositionally biased region" description="Acidic residues" evidence="2">
    <location>
        <begin position="156"/>
        <end position="167"/>
    </location>
</feature>
<dbReference type="FunCoup" id="A0A7M7MD25">
    <property type="interactions" value="1500"/>
</dbReference>
<evidence type="ECO:0000256" key="2">
    <source>
        <dbReference type="SAM" id="MobiDB-lite"/>
    </source>
</evidence>
<keyword evidence="3" id="KW-1133">Transmembrane helix</keyword>
<organism evidence="5 6">
    <name type="scientific">Varroa destructor</name>
    <name type="common">Honeybee mite</name>
    <dbReference type="NCBI Taxonomy" id="109461"/>
    <lineage>
        <taxon>Eukaryota</taxon>
        <taxon>Metazoa</taxon>
        <taxon>Ecdysozoa</taxon>
        <taxon>Arthropoda</taxon>
        <taxon>Chelicerata</taxon>
        <taxon>Arachnida</taxon>
        <taxon>Acari</taxon>
        <taxon>Parasitiformes</taxon>
        <taxon>Mesostigmata</taxon>
        <taxon>Gamasina</taxon>
        <taxon>Dermanyssoidea</taxon>
        <taxon>Varroidae</taxon>
        <taxon>Varroa</taxon>
    </lineage>
</organism>
<dbReference type="InterPro" id="IPR001199">
    <property type="entry name" value="Cyt_B5-like_heme/steroid-bd"/>
</dbReference>
<evidence type="ECO:0000259" key="4">
    <source>
        <dbReference type="SMART" id="SM01117"/>
    </source>
</evidence>
<dbReference type="SUPFAM" id="SSF55856">
    <property type="entry name" value="Cytochrome b5-like heme/steroid binding domain"/>
    <property type="match status" value="1"/>
</dbReference>
<dbReference type="GeneID" id="111252982"/>
<dbReference type="PANTHER" id="PTHR10281">
    <property type="entry name" value="MEMBRANE-ASSOCIATED PROGESTERONE RECEPTOR COMPONENT-RELATED"/>
    <property type="match status" value="1"/>
</dbReference>
<evidence type="ECO:0000313" key="5">
    <source>
        <dbReference type="EnsemblMetazoa" id="XP_022667451"/>
    </source>
</evidence>
<dbReference type="PANTHER" id="PTHR10281:SF106">
    <property type="entry name" value="IP06960P-RELATED"/>
    <property type="match status" value="1"/>
</dbReference>
<keyword evidence="3" id="KW-0812">Transmembrane</keyword>